<evidence type="ECO:0000313" key="2">
    <source>
        <dbReference type="Proteomes" id="UP000460257"/>
    </source>
</evidence>
<protein>
    <submittedName>
        <fullName evidence="1">Pyridoxamine 5'-phosphate oxidase family protein</fullName>
    </submittedName>
</protein>
<dbReference type="InterPro" id="IPR024747">
    <property type="entry name" value="Pyridox_Oxase-rel"/>
</dbReference>
<dbReference type="Gene3D" id="2.30.110.10">
    <property type="entry name" value="Electron Transport, Fmn-binding Protein, Chain A"/>
    <property type="match status" value="1"/>
</dbReference>
<name>A0A6N7J0V7_9FIRM</name>
<reference evidence="1" key="1">
    <citation type="journal article" date="2020" name="Appl. Environ. Microbiol.">
        <title>Medium-Chain Fatty Acid Synthesis by 'Candidatus Weimeria bifida' gen. nov., sp. nov., and 'Candidatus Pseudoramibacter fermentans' sp. nov.</title>
        <authorList>
            <person name="Scarborough M.J."/>
            <person name="Myers K.S."/>
            <person name="Donohue T.J."/>
            <person name="Noguera D.R."/>
        </authorList>
    </citation>
    <scope>NUCLEOTIDE SEQUENCE</scope>
    <source>
        <strain evidence="1">LCO1.1</strain>
    </source>
</reference>
<sequence>MFRKMRRFKQQLEDSDALEVLKNGHRGTLSLIGDDGYPYGVPINYFLGEDGHIYMHCAAAGHKIDALKKCDKVSFTVLEDQPKEEGDFALYVKSVIVFGRISMVEDREKVLKSAMSLADHIYPDQKEFYKGDLERNR</sequence>
<gene>
    <name evidence="1" type="ORF">FRC54_07245</name>
</gene>
<dbReference type="PANTHER" id="PTHR34071:SF2">
    <property type="entry name" value="FLAVIN-NUCLEOTIDE-BINDING PROTEIN"/>
    <property type="match status" value="1"/>
</dbReference>
<dbReference type="SUPFAM" id="SSF50475">
    <property type="entry name" value="FMN-binding split barrel"/>
    <property type="match status" value="1"/>
</dbReference>
<organism evidence="1 2">
    <name type="scientific">Candidatus Weimeria bifida</name>
    <dbReference type="NCBI Taxonomy" id="2599074"/>
    <lineage>
        <taxon>Bacteria</taxon>
        <taxon>Bacillati</taxon>
        <taxon>Bacillota</taxon>
        <taxon>Clostridia</taxon>
        <taxon>Lachnospirales</taxon>
        <taxon>Lachnospiraceae</taxon>
        <taxon>Candidatus Weimeria</taxon>
    </lineage>
</organism>
<comment type="caution">
    <text evidence="1">The sequence shown here is derived from an EMBL/GenBank/DDBJ whole genome shotgun (WGS) entry which is preliminary data.</text>
</comment>
<accession>A0A6N7J0V7</accession>
<dbReference type="InterPro" id="IPR012349">
    <property type="entry name" value="Split_barrel_FMN-bd"/>
</dbReference>
<dbReference type="EMBL" id="VOGC01000006">
    <property type="protein sequence ID" value="MQN01703.1"/>
    <property type="molecule type" value="Genomic_DNA"/>
</dbReference>
<dbReference type="Pfam" id="PF12900">
    <property type="entry name" value="Pyridox_ox_2"/>
    <property type="match status" value="1"/>
</dbReference>
<dbReference type="AlphaFoldDB" id="A0A6N7J0V7"/>
<evidence type="ECO:0000313" key="1">
    <source>
        <dbReference type="EMBL" id="MQN01703.1"/>
    </source>
</evidence>
<proteinExistence type="predicted"/>
<keyword evidence="2" id="KW-1185">Reference proteome</keyword>
<dbReference type="Proteomes" id="UP000460257">
    <property type="component" value="Unassembled WGS sequence"/>
</dbReference>
<dbReference type="PANTHER" id="PTHR34071">
    <property type="entry name" value="5-NITROIMIDAZOLE ANTIBIOTICS RESISTANCE PROTEIN, NIMA-FAMILY-RELATED PROTEIN-RELATED"/>
    <property type="match status" value="1"/>
</dbReference>